<evidence type="ECO:0000313" key="3">
    <source>
        <dbReference type="EMBL" id="CAB4937294.1"/>
    </source>
</evidence>
<protein>
    <submittedName>
        <fullName evidence="4">Unannotated protein</fullName>
    </submittedName>
</protein>
<dbReference type="InterPro" id="IPR050791">
    <property type="entry name" value="Aldo-Keto_reductase"/>
</dbReference>
<dbReference type="Gene3D" id="3.20.20.100">
    <property type="entry name" value="NADP-dependent oxidoreductase domain"/>
    <property type="match status" value="1"/>
</dbReference>
<dbReference type="PRINTS" id="PR00069">
    <property type="entry name" value="ALDKETRDTASE"/>
</dbReference>
<feature type="domain" description="NADP-dependent oxidoreductase" evidence="2">
    <location>
        <begin position="12"/>
        <end position="302"/>
    </location>
</feature>
<dbReference type="SUPFAM" id="SSF51430">
    <property type="entry name" value="NAD(P)-linked oxidoreductase"/>
    <property type="match status" value="1"/>
</dbReference>
<accession>A0A6J7S569</accession>
<dbReference type="PANTHER" id="PTHR43625">
    <property type="entry name" value="AFLATOXIN B1 ALDEHYDE REDUCTASE"/>
    <property type="match status" value="1"/>
</dbReference>
<evidence type="ECO:0000256" key="1">
    <source>
        <dbReference type="ARBA" id="ARBA00023002"/>
    </source>
</evidence>
<proteinExistence type="predicted"/>
<dbReference type="GO" id="GO:0005737">
    <property type="term" value="C:cytoplasm"/>
    <property type="evidence" value="ECO:0007669"/>
    <property type="project" value="TreeGrafter"/>
</dbReference>
<dbReference type="EMBL" id="CAFBND010000024">
    <property type="protein sequence ID" value="CAB4937294.1"/>
    <property type="molecule type" value="Genomic_DNA"/>
</dbReference>
<dbReference type="CDD" id="cd19076">
    <property type="entry name" value="AKR_AKR13A_13D"/>
    <property type="match status" value="1"/>
</dbReference>
<evidence type="ECO:0000259" key="2">
    <source>
        <dbReference type="Pfam" id="PF00248"/>
    </source>
</evidence>
<dbReference type="InterPro" id="IPR036812">
    <property type="entry name" value="NAD(P)_OxRdtase_dom_sf"/>
</dbReference>
<gene>
    <name evidence="3" type="ORF">UFOPK3752_00813</name>
    <name evidence="4" type="ORF">UFOPK4150_01615</name>
</gene>
<reference evidence="4" key="1">
    <citation type="submission" date="2020-05" db="EMBL/GenBank/DDBJ databases">
        <authorList>
            <person name="Chiriac C."/>
            <person name="Salcher M."/>
            <person name="Ghai R."/>
            <person name="Kavagutti S V."/>
        </authorList>
    </citation>
    <scope>NUCLEOTIDE SEQUENCE</scope>
</reference>
<name>A0A6J7S569_9ZZZZ</name>
<dbReference type="InterPro" id="IPR023210">
    <property type="entry name" value="NADP_OxRdtase_dom"/>
</dbReference>
<sequence length="311" mass="33704">MLGGSGIEVSEIGLGCMGMSFLYEGGKGDDDESIAAIHRAVEIGVTLFDTADIYGPHTNEVLVGRALRELRDDVIIATKCGIVHSPDLKHGRNGSPDYVRASCDASLERLGIDVIDLYQLHRVDPNVPVEETWGAFVGLLEAGKVRAIGISEATLEEIQRCHAISPVATVQSEFSLWTREWADDVLPWCRENNVGFLPYSPLGRGFLTGAITSVEMGADDYRATMPRFAPEAKAQNQTIVDRVREIAAAHDATPAQVALAWILTQGEQVVPIPGTRRRVRVEENMAAADLVLSADEVLTLTSLPAPVGTRY</sequence>
<dbReference type="InterPro" id="IPR020471">
    <property type="entry name" value="AKR"/>
</dbReference>
<organism evidence="4">
    <name type="scientific">freshwater metagenome</name>
    <dbReference type="NCBI Taxonomy" id="449393"/>
    <lineage>
        <taxon>unclassified sequences</taxon>
        <taxon>metagenomes</taxon>
        <taxon>ecological metagenomes</taxon>
    </lineage>
</organism>
<keyword evidence="1" id="KW-0560">Oxidoreductase</keyword>
<dbReference type="Pfam" id="PF00248">
    <property type="entry name" value="Aldo_ket_red"/>
    <property type="match status" value="1"/>
</dbReference>
<dbReference type="EMBL" id="CAFBPU010000035">
    <property type="protein sequence ID" value="CAB5036219.1"/>
    <property type="molecule type" value="Genomic_DNA"/>
</dbReference>
<dbReference type="GO" id="GO:0016491">
    <property type="term" value="F:oxidoreductase activity"/>
    <property type="evidence" value="ECO:0007669"/>
    <property type="project" value="UniProtKB-KW"/>
</dbReference>
<dbReference type="PANTHER" id="PTHR43625:SF40">
    <property type="entry name" value="ALDO-KETO REDUCTASE YAKC [NADP(+)]"/>
    <property type="match status" value="1"/>
</dbReference>
<evidence type="ECO:0000313" key="4">
    <source>
        <dbReference type="EMBL" id="CAB5036219.1"/>
    </source>
</evidence>
<dbReference type="AlphaFoldDB" id="A0A6J7S569"/>